<dbReference type="RefSeq" id="WP_004263703.1">
    <property type="nucleotide sequence ID" value="NZ_CAMHZD010000008.1"/>
</dbReference>
<gene>
    <name evidence="2" type="ORF">CYK19_05400</name>
</gene>
<feature type="transmembrane region" description="Helical" evidence="1">
    <location>
        <begin position="125"/>
        <end position="147"/>
    </location>
</feature>
<keyword evidence="1" id="KW-0812">Transmembrane</keyword>
<evidence type="ECO:0000313" key="3">
    <source>
        <dbReference type="Proteomes" id="UP000234902"/>
    </source>
</evidence>
<feature type="transmembrane region" description="Helical" evidence="1">
    <location>
        <begin position="101"/>
        <end position="119"/>
    </location>
</feature>
<keyword evidence="1" id="KW-1133">Transmembrane helix</keyword>
<evidence type="ECO:0000313" key="2">
    <source>
        <dbReference type="EMBL" id="PKZ98618.1"/>
    </source>
</evidence>
<sequence length="205" mass="23542">MPEKYGIKCLFYLTKFEEWYKVKDRVVTRGAFMENQGISLSPGFIKQLLNYISLITCIITFCKTTDVATFTSSSILFMANNLLTCIELPPTKISKKIGEPFVKVEIVIIFCLIFGSYSFTPNDLILAVLKWLIGIFMLCGICLVSYIKGQKDTVQDVNAREIAKKIVREANDEYHNDMNERKKHYALKNRDYIAGTSYKKNGRKK</sequence>
<dbReference type="Proteomes" id="UP000234902">
    <property type="component" value="Unassembled WGS sequence"/>
</dbReference>
<dbReference type="EMBL" id="PKID01000005">
    <property type="protein sequence ID" value="PKZ98618.1"/>
    <property type="molecule type" value="Genomic_DNA"/>
</dbReference>
<name>A0A2I1TYE3_STRMT</name>
<accession>A0A2I1TYE3</accession>
<proteinExistence type="predicted"/>
<reference evidence="2 3" key="1">
    <citation type="submission" date="2017-12" db="EMBL/GenBank/DDBJ databases">
        <title>Phylogenetic diversity of female urinary microbiome.</title>
        <authorList>
            <person name="Thomas-White K."/>
            <person name="Wolfe A.J."/>
        </authorList>
    </citation>
    <scope>NUCLEOTIDE SEQUENCE [LARGE SCALE GENOMIC DNA]</scope>
    <source>
        <strain evidence="2 3">UMB0079</strain>
    </source>
</reference>
<keyword evidence="1" id="KW-0472">Membrane</keyword>
<comment type="caution">
    <text evidence="2">The sequence shown here is derived from an EMBL/GenBank/DDBJ whole genome shotgun (WGS) entry which is preliminary data.</text>
</comment>
<organism evidence="2 3">
    <name type="scientific">Streptococcus mitis</name>
    <dbReference type="NCBI Taxonomy" id="28037"/>
    <lineage>
        <taxon>Bacteria</taxon>
        <taxon>Bacillati</taxon>
        <taxon>Bacillota</taxon>
        <taxon>Bacilli</taxon>
        <taxon>Lactobacillales</taxon>
        <taxon>Streptococcaceae</taxon>
        <taxon>Streptococcus</taxon>
        <taxon>Streptococcus mitis group</taxon>
    </lineage>
</organism>
<evidence type="ECO:0000256" key="1">
    <source>
        <dbReference type="SAM" id="Phobius"/>
    </source>
</evidence>
<dbReference type="AlphaFoldDB" id="A0A2I1TYE3"/>
<protein>
    <submittedName>
        <fullName evidence="2">Uncharacterized protein</fullName>
    </submittedName>
</protein>